<keyword evidence="1" id="KW-0175">Coiled coil</keyword>
<comment type="caution">
    <text evidence="2">The sequence shown here is derived from an EMBL/GenBank/DDBJ whole genome shotgun (WGS) entry which is preliminary data.</text>
</comment>
<evidence type="ECO:0000313" key="3">
    <source>
        <dbReference type="Proteomes" id="UP000658733"/>
    </source>
</evidence>
<protein>
    <submittedName>
        <fullName evidence="2">Uncharacterized protein</fullName>
    </submittedName>
</protein>
<feature type="coiled-coil region" evidence="1">
    <location>
        <begin position="430"/>
        <end position="457"/>
    </location>
</feature>
<organism evidence="2 3">
    <name type="scientific">Methanobrevibacter arboriphilus</name>
    <dbReference type="NCBI Taxonomy" id="39441"/>
    <lineage>
        <taxon>Archaea</taxon>
        <taxon>Methanobacteriati</taxon>
        <taxon>Methanobacteriota</taxon>
        <taxon>Methanomada group</taxon>
        <taxon>Methanobacteria</taxon>
        <taxon>Methanobacteriales</taxon>
        <taxon>Methanobacteriaceae</taxon>
        <taxon>Methanobrevibacter</taxon>
    </lineage>
</organism>
<name>A0A843AMR9_METAZ</name>
<sequence length="1360" mass="162041">MDSETTLKSEKSHEYVLRGFRHQTLYTLYRIINDSLIHTFCPENKEDLSILHQNKLKEIIQVKSYTSDLKISSLKPKKEDSFFNRSLVELKKDPTVSIKLISFGSLGPELEKWVSGTDEEKNKIIKKMNEKYGYEINEAELLIEKITIEKVSEREILKNLFDYIADYQIGDPQLTFEILIQWIFQISEKTKTIDTESFINKLNNIGLYISEKASYQIEFGSSIIPLEEIEIEKNKEEDLKKEFEQGISAKYEHVLYGLDVKRYNKLDTLKKLFNKTNLVIIHGASGQGKSTLVYRYLHENYPTSLSYIIDSKGQNPKHMVKVLKSLSKPINQKIALFLDIEPGNDNWNEIIENIGNNDSFDIIVTIREEDWKRSTFQKFKTIYEEMELCLTKKEASDIYENIEDPYFVDFEHAWIKFKENGPLLEFIYLLNHGETLYQRLESQIKRIEEESEKSNDINQVNILKIISIITSYGIKIDLLKLKSKISPLNFKKSIEFFEKEYLIRIENDNQYLKGLHEIRSKIMCEIFFEEILDPKKDYVDICINCISEKDLELFLINYFLEDNEYRELLDKIHNFQIKTWEGYGKVANSLLWLGVSEYVNINKEIITKGYENFDRLWSTLLWGDISGFLEERDFLKMLNDLKQKINPDTPESIDSSLVKSLRKKILDKNLIYKYIKKWFKEANIPNKLPETENDWYNLGFSLFWIGNLNINKKITFPMKQFELYSNDISLDNLTAVILGLYSYEKKIDIIEQCRSFILERVKKNKKIPLVYKEGDKLVFSFIVDIINHENKNERENYTHDITLENLDLMRKLFPECSLYQCKGYGHKIIEMSHDDTIKNIPAENLPIKWITTINSLFLNLSEYRYFRKTTWKEYVEQVIDLRLRNINLLQKITKNIEIYFSKKKRIDIMDRNNLKDEIIKFKDFLPYDILFPKNIMDPFGFTRENIENNFNDDNLENSFNLNSSMINILKTYETYLKAFSDYKYSLENNLRLIFDTIDKKTLIKGKNDLIIKKLDELYKQDLLDDHIQKLSVNNLYETYLNLLNFQEEFKKHFSKYYNELDKLEEKELEIYKYFIILWKKFALEKFELNKNVKKESKEKWDMIEKRLNNKLYNLSINGNMVEYLEKNSKESPNFILHVENVKNTIQYLDEIIDYFRNEYKNITIFDLIYLFLKIKLSNINIISEYKNYVIPNMIFSSEIVTLLFVEKKYPPQHLPINESFFNEHELFNMKNMLEINFIETERVHLAEISFYILHINEIKKMNNSNREIIDNYITKIIEKCLNILQKTKNLIIYLEKLFEENNVIQNQITNLKDILNISMSEIKNINNLNNDDLTKFASIIMQSSIILLNISLESYELLLK</sequence>
<gene>
    <name evidence="2" type="ORF">ISP01_04325</name>
</gene>
<dbReference type="EMBL" id="JADIIN010000034">
    <property type="protein sequence ID" value="MBF4468609.1"/>
    <property type="molecule type" value="Genomic_DNA"/>
</dbReference>
<dbReference type="Proteomes" id="UP000658733">
    <property type="component" value="Unassembled WGS sequence"/>
</dbReference>
<proteinExistence type="predicted"/>
<reference evidence="2" key="1">
    <citation type="submission" date="2020-10" db="EMBL/GenBank/DDBJ databases">
        <title>Dehalococcoides mccartyi of a TCE/Cr reducing biochatode.</title>
        <authorList>
            <person name="Matturro B."/>
        </authorList>
    </citation>
    <scope>NUCLEOTIDE SEQUENCE</scope>
    <source>
        <strain evidence="2">Bin4</strain>
    </source>
</reference>
<dbReference type="SUPFAM" id="SSF52540">
    <property type="entry name" value="P-loop containing nucleoside triphosphate hydrolases"/>
    <property type="match status" value="1"/>
</dbReference>
<dbReference type="RefSeq" id="WP_278522526.1">
    <property type="nucleotide sequence ID" value="NZ_JADIIN010000034.1"/>
</dbReference>
<dbReference type="InterPro" id="IPR027417">
    <property type="entry name" value="P-loop_NTPase"/>
</dbReference>
<accession>A0A843AMR9</accession>
<evidence type="ECO:0000256" key="1">
    <source>
        <dbReference type="SAM" id="Coils"/>
    </source>
</evidence>
<evidence type="ECO:0000313" key="2">
    <source>
        <dbReference type="EMBL" id="MBF4468609.1"/>
    </source>
</evidence>